<dbReference type="AlphaFoldDB" id="A5DNH0"/>
<organism evidence="1 2">
    <name type="scientific">Meyerozyma guilliermondii (strain ATCC 6260 / CBS 566 / DSM 6381 / JCM 1539 / NBRC 10279 / NRRL Y-324)</name>
    <name type="common">Yeast</name>
    <name type="synonym">Candida guilliermondii</name>
    <dbReference type="NCBI Taxonomy" id="294746"/>
    <lineage>
        <taxon>Eukaryota</taxon>
        <taxon>Fungi</taxon>
        <taxon>Dikarya</taxon>
        <taxon>Ascomycota</taxon>
        <taxon>Saccharomycotina</taxon>
        <taxon>Pichiomycetes</taxon>
        <taxon>Debaryomycetaceae</taxon>
        <taxon>Meyerozyma</taxon>
    </lineage>
</organism>
<evidence type="ECO:0000313" key="2">
    <source>
        <dbReference type="Proteomes" id="UP000001997"/>
    </source>
</evidence>
<accession>A5DNH0</accession>
<proteinExistence type="predicted"/>
<dbReference type="VEuPathDB" id="FungiDB:PGUG_04821"/>
<sequence length="157" mass="17110">MYLNSARLSPSISKRFRRTESLDEPWLISSWSVKAPNFPRTSRASGSTRTLTSAVLSFKVASLIPSSLRTMMMLSRLTLTLIRSGAIDSSVASLCLSSSAGVSSALGSVKVFNVKFKRLNNDFLRTTNLTVATSKSISWSKTSISLPLNSTILCIRL</sequence>
<dbReference type="RefSeq" id="XP_001482866.2">
    <property type="nucleotide sequence ID" value="XM_001482816.1"/>
</dbReference>
<dbReference type="KEGG" id="pgu:PGUG_04821"/>
<evidence type="ECO:0000313" key="1">
    <source>
        <dbReference type="EMBL" id="EDK40723.2"/>
    </source>
</evidence>
<dbReference type="InParanoid" id="A5DNH0"/>
<keyword evidence="2" id="KW-1185">Reference proteome</keyword>
<dbReference type="EMBL" id="CH408160">
    <property type="protein sequence ID" value="EDK40723.2"/>
    <property type="molecule type" value="Genomic_DNA"/>
</dbReference>
<dbReference type="Proteomes" id="UP000001997">
    <property type="component" value="Unassembled WGS sequence"/>
</dbReference>
<dbReference type="GeneID" id="5124716"/>
<dbReference type="HOGENOM" id="CLU_1678581_0_0_1"/>
<name>A5DNH0_PICGU</name>
<gene>
    <name evidence="1" type="ORF">PGUG_04821</name>
</gene>
<protein>
    <submittedName>
        <fullName evidence="1">Uncharacterized protein</fullName>
    </submittedName>
</protein>
<reference evidence="1 2" key="1">
    <citation type="journal article" date="2009" name="Nature">
        <title>Evolution of pathogenicity and sexual reproduction in eight Candida genomes.</title>
        <authorList>
            <person name="Butler G."/>
            <person name="Rasmussen M.D."/>
            <person name="Lin M.F."/>
            <person name="Santos M.A."/>
            <person name="Sakthikumar S."/>
            <person name="Munro C.A."/>
            <person name="Rheinbay E."/>
            <person name="Grabherr M."/>
            <person name="Forche A."/>
            <person name="Reedy J.L."/>
            <person name="Agrafioti I."/>
            <person name="Arnaud M.B."/>
            <person name="Bates S."/>
            <person name="Brown A.J."/>
            <person name="Brunke S."/>
            <person name="Costanzo M.C."/>
            <person name="Fitzpatrick D.A."/>
            <person name="de Groot P.W."/>
            <person name="Harris D."/>
            <person name="Hoyer L.L."/>
            <person name="Hube B."/>
            <person name="Klis F.M."/>
            <person name="Kodira C."/>
            <person name="Lennard N."/>
            <person name="Logue M.E."/>
            <person name="Martin R."/>
            <person name="Neiman A.M."/>
            <person name="Nikolaou E."/>
            <person name="Quail M.A."/>
            <person name="Quinn J."/>
            <person name="Santos M.C."/>
            <person name="Schmitzberger F.F."/>
            <person name="Sherlock G."/>
            <person name="Shah P."/>
            <person name="Silverstein K.A."/>
            <person name="Skrzypek M.S."/>
            <person name="Soll D."/>
            <person name="Staggs R."/>
            <person name="Stansfield I."/>
            <person name="Stumpf M.P."/>
            <person name="Sudbery P.E."/>
            <person name="Srikantha T."/>
            <person name="Zeng Q."/>
            <person name="Berman J."/>
            <person name="Berriman M."/>
            <person name="Heitman J."/>
            <person name="Gow N.A."/>
            <person name="Lorenz M.C."/>
            <person name="Birren B.W."/>
            <person name="Kellis M."/>
            <person name="Cuomo C.A."/>
        </authorList>
    </citation>
    <scope>NUCLEOTIDE SEQUENCE [LARGE SCALE GENOMIC DNA]</scope>
    <source>
        <strain evidence="2">ATCC 6260 / CBS 566 / DSM 6381 / JCM 1539 / NBRC 10279 / NRRL Y-324</strain>
    </source>
</reference>